<keyword evidence="2" id="KW-1185">Reference proteome</keyword>
<organism evidence="1 2">
    <name type="scientific">Lentzea aerocolonigenes</name>
    <name type="common">Lechevalieria aerocolonigenes</name>
    <name type="synonym">Saccharothrix aerocolonigenes</name>
    <dbReference type="NCBI Taxonomy" id="68170"/>
    <lineage>
        <taxon>Bacteria</taxon>
        <taxon>Bacillati</taxon>
        <taxon>Actinomycetota</taxon>
        <taxon>Actinomycetes</taxon>
        <taxon>Pseudonocardiales</taxon>
        <taxon>Pseudonocardiaceae</taxon>
        <taxon>Lentzea</taxon>
    </lineage>
</organism>
<accession>A0A0F0GGS6</accession>
<evidence type="ECO:0000313" key="1">
    <source>
        <dbReference type="EMBL" id="KJK34145.1"/>
    </source>
</evidence>
<evidence type="ECO:0000313" key="2">
    <source>
        <dbReference type="Proteomes" id="UP000033393"/>
    </source>
</evidence>
<reference evidence="1 2" key="1">
    <citation type="submission" date="2015-02" db="EMBL/GenBank/DDBJ databases">
        <authorList>
            <person name="Ju K.-S."/>
            <person name="Doroghazi J.R."/>
            <person name="Metcalf W."/>
        </authorList>
    </citation>
    <scope>NUCLEOTIDE SEQUENCE [LARGE SCALE GENOMIC DNA]</scope>
    <source>
        <strain evidence="1 2">NRRL B-16140</strain>
    </source>
</reference>
<name>A0A0F0GGS6_LENAE</name>
<dbReference type="Proteomes" id="UP000033393">
    <property type="component" value="Unassembled WGS sequence"/>
</dbReference>
<dbReference type="EMBL" id="JYJG01000472">
    <property type="protein sequence ID" value="KJK34145.1"/>
    <property type="molecule type" value="Genomic_DNA"/>
</dbReference>
<proteinExistence type="predicted"/>
<protein>
    <submittedName>
        <fullName evidence="1">Uncharacterized protein</fullName>
    </submittedName>
</protein>
<dbReference type="AlphaFoldDB" id="A0A0F0GGS6"/>
<comment type="caution">
    <text evidence="1">The sequence shown here is derived from an EMBL/GenBank/DDBJ whole genome shotgun (WGS) entry which is preliminary data.</text>
</comment>
<sequence>MIRRHHNHAGSLWWEMNVHRSSSATSFGCRRSTSRHSRDTTPCSRATCASAVAPWWRTSMRLWSNARATRASVTHGSG</sequence>
<gene>
    <name evidence="1" type="ORF">UK23_44015</name>
</gene>
<dbReference type="PATRIC" id="fig|68170.10.peg.2031"/>